<feature type="transmembrane region" description="Helical" evidence="5">
    <location>
        <begin position="79"/>
        <end position="97"/>
    </location>
</feature>
<keyword evidence="8" id="KW-1185">Reference proteome</keyword>
<keyword evidence="2 5" id="KW-0812">Transmembrane</keyword>
<evidence type="ECO:0000256" key="4">
    <source>
        <dbReference type="ARBA" id="ARBA00023136"/>
    </source>
</evidence>
<proteinExistence type="predicted"/>
<name>A0ABS3YV63_9BACT</name>
<gene>
    <name evidence="7" type="ORF">J7I42_16150</name>
</gene>
<dbReference type="Pfam" id="PF07291">
    <property type="entry name" value="MauE"/>
    <property type="match status" value="1"/>
</dbReference>
<feature type="transmembrane region" description="Helical" evidence="5">
    <location>
        <begin position="146"/>
        <end position="167"/>
    </location>
</feature>
<sequence>MRILLNITRIIVGVLFIFSGLVKANDPLGLSYKMQEFFEVWGWSFLDNYTLTFSVAMIAFEIIAGVAVLVGWQMKLFSWLLLLLIVFFTFLTGYALFSGKIRECGCFGDCIPLTADQSFMKDLLLLVLISFIFWQQNKIKPALNKTFSLTALFFTVIFSFAFQWFVLVHLPVKDCLPYKIGNNIIEKMQAPPGSIPDSTVISFVYEKAGKQVEFTADNFPADYDDATYKFVKRYDKLVRKGNASPAIKDFSLQTFFGNDTTQALLNTDEYQLYLFLKNGYTTTGEWPAKLDMVMRIADKKHIKGYLVTNVAMETLRQNAPDVFYAFMPLRCDATAIKTAARTNPALFLIKKGTILNKWSYADLEQALLVVNNLEATGSGQ</sequence>
<evidence type="ECO:0000313" key="7">
    <source>
        <dbReference type="EMBL" id="MBO9201816.1"/>
    </source>
</evidence>
<evidence type="ECO:0000313" key="8">
    <source>
        <dbReference type="Proteomes" id="UP000677244"/>
    </source>
</evidence>
<feature type="domain" description="Methylamine utilisation protein MauE" evidence="6">
    <location>
        <begin position="1"/>
        <end position="134"/>
    </location>
</feature>
<dbReference type="Proteomes" id="UP000677244">
    <property type="component" value="Unassembled WGS sequence"/>
</dbReference>
<evidence type="ECO:0000256" key="2">
    <source>
        <dbReference type="ARBA" id="ARBA00022692"/>
    </source>
</evidence>
<evidence type="ECO:0000256" key="1">
    <source>
        <dbReference type="ARBA" id="ARBA00004141"/>
    </source>
</evidence>
<evidence type="ECO:0000259" key="6">
    <source>
        <dbReference type="Pfam" id="PF07291"/>
    </source>
</evidence>
<dbReference type="InterPro" id="IPR009908">
    <property type="entry name" value="Methylamine_util_MauE"/>
</dbReference>
<comment type="subcellular location">
    <subcellularLocation>
        <location evidence="1">Membrane</location>
        <topology evidence="1">Multi-pass membrane protein</topology>
    </subcellularLocation>
</comment>
<protein>
    <submittedName>
        <fullName evidence="7">DoxX family protein</fullName>
    </submittedName>
</protein>
<feature type="transmembrane region" description="Helical" evidence="5">
    <location>
        <begin position="117"/>
        <end position="134"/>
    </location>
</feature>
<feature type="transmembrane region" description="Helical" evidence="5">
    <location>
        <begin position="48"/>
        <end position="72"/>
    </location>
</feature>
<keyword evidence="4 5" id="KW-0472">Membrane</keyword>
<keyword evidence="3 5" id="KW-1133">Transmembrane helix</keyword>
<dbReference type="EMBL" id="JAGHKO010000004">
    <property type="protein sequence ID" value="MBO9201816.1"/>
    <property type="molecule type" value="Genomic_DNA"/>
</dbReference>
<comment type="caution">
    <text evidence="7">The sequence shown here is derived from an EMBL/GenBank/DDBJ whole genome shotgun (WGS) entry which is preliminary data.</text>
</comment>
<organism evidence="7 8">
    <name type="scientific">Niastella soli</name>
    <dbReference type="NCBI Taxonomy" id="2821487"/>
    <lineage>
        <taxon>Bacteria</taxon>
        <taxon>Pseudomonadati</taxon>
        <taxon>Bacteroidota</taxon>
        <taxon>Chitinophagia</taxon>
        <taxon>Chitinophagales</taxon>
        <taxon>Chitinophagaceae</taxon>
        <taxon>Niastella</taxon>
    </lineage>
</organism>
<dbReference type="NCBIfam" id="NF045576">
    <property type="entry name" value="BT_3928_fam"/>
    <property type="match status" value="1"/>
</dbReference>
<accession>A0ABS3YV63</accession>
<reference evidence="7 8" key="1">
    <citation type="submission" date="2021-03" db="EMBL/GenBank/DDBJ databases">
        <title>Assistant Professor.</title>
        <authorList>
            <person name="Huq M.A."/>
        </authorList>
    </citation>
    <scope>NUCLEOTIDE SEQUENCE [LARGE SCALE GENOMIC DNA]</scope>
    <source>
        <strain evidence="7 8">MAH-29</strain>
    </source>
</reference>
<dbReference type="RefSeq" id="WP_209139873.1">
    <property type="nucleotide sequence ID" value="NZ_JAGHKO010000004.1"/>
</dbReference>
<evidence type="ECO:0000256" key="5">
    <source>
        <dbReference type="SAM" id="Phobius"/>
    </source>
</evidence>
<evidence type="ECO:0000256" key="3">
    <source>
        <dbReference type="ARBA" id="ARBA00022989"/>
    </source>
</evidence>